<evidence type="ECO:0000313" key="14">
    <source>
        <dbReference type="Proteomes" id="UP000515756"/>
    </source>
</evidence>
<gene>
    <name evidence="4" type="ORF">C1C91_18260</name>
    <name evidence="6" type="ORF">KAM348_10250</name>
    <name evidence="7" type="ORF">KAM351_40930</name>
    <name evidence="8" type="ORF">KAM382_16510</name>
    <name evidence="10" type="ORF">N5I07_12090</name>
    <name evidence="9" type="ORF">N5I20_10465</name>
    <name evidence="12" type="ORF">OJY61_19470</name>
    <name evidence="13" type="ORF">P5S46_10925</name>
    <name evidence="11" type="ORF">SJS77_19170</name>
    <name evidence="5" type="ORF">WP2W18E01_20800</name>
</gene>
<dbReference type="Proteomes" id="UP001218423">
    <property type="component" value="Chromosome"/>
</dbReference>
<keyword evidence="1 4" id="KW-0808">Transferase</keyword>
<dbReference type="EMBL" id="JAOCFT010000001">
    <property type="protein sequence ID" value="MDH1898292.1"/>
    <property type="molecule type" value="Genomic_DNA"/>
</dbReference>
<name>A0A081LQK3_AERCA</name>
<dbReference type="Proteomes" id="UP001160758">
    <property type="component" value="Unassembled WGS sequence"/>
</dbReference>
<dbReference type="AlphaFoldDB" id="A0A081LQK3"/>
<dbReference type="EMBL" id="CP110176">
    <property type="protein sequence ID" value="UZC85983.1"/>
    <property type="molecule type" value="Genomic_DNA"/>
</dbReference>
<dbReference type="Proteomes" id="UP000887009">
    <property type="component" value="Unassembled WGS sequence"/>
</dbReference>
<evidence type="ECO:0000313" key="11">
    <source>
        <dbReference type="EMBL" id="MDX7722542.1"/>
    </source>
</evidence>
<evidence type="ECO:0000259" key="3">
    <source>
        <dbReference type="PROSITE" id="PS51186"/>
    </source>
</evidence>
<evidence type="ECO:0000313" key="6">
    <source>
        <dbReference type="EMBL" id="GJA53602.1"/>
    </source>
</evidence>
<dbReference type="InterPro" id="IPR016181">
    <property type="entry name" value="Acyl_CoA_acyltransferase"/>
</dbReference>
<evidence type="ECO:0000313" key="15">
    <source>
        <dbReference type="Proteomes" id="UP000737420"/>
    </source>
</evidence>
<sequence>MEILEVESTRGIKPALIALLQDCVASGASVGFLPPLQEEQGLAYWQGIEGELADGVRKLWVAFDQHHLVGALQLSLCTKANGGHRAEVEKLMVHSQARGKGVGRALMNAMEQGARDARRTLLVLDTRVGDVASSLYRQLGYQEAGQIPDFARNGDGTLAATQFFYKQL</sequence>
<evidence type="ECO:0000313" key="12">
    <source>
        <dbReference type="EMBL" id="UZC85983.1"/>
    </source>
</evidence>
<dbReference type="KEGG" id="acav:VI35_11490"/>
<dbReference type="EMBL" id="AP021927">
    <property type="protein sequence ID" value="BBQ30498.1"/>
    <property type="molecule type" value="Genomic_DNA"/>
</dbReference>
<dbReference type="Proteomes" id="UP000737420">
    <property type="component" value="Unassembled WGS sequence"/>
</dbReference>
<evidence type="ECO:0000313" key="9">
    <source>
        <dbReference type="EMBL" id="MDH1505477.1"/>
    </source>
</evidence>
<accession>A0A081LQK3</accession>
<reference evidence="12" key="6">
    <citation type="submission" date="2023-04" db="EMBL/GenBank/DDBJ databases">
        <title>Whole Genome Sequence of Multi-drug resistant Aeromonas caviae as a gut pathogen in newborn.</title>
        <authorList>
            <person name="Jadhav S.V."/>
            <person name="Saroj S.D."/>
            <person name="Saha U.B."/>
            <person name="Sen S."/>
            <person name="Kher A."/>
        </authorList>
    </citation>
    <scope>NUCLEOTIDE SEQUENCE</scope>
    <source>
        <strain evidence="12">SVJ23</strain>
    </source>
</reference>
<dbReference type="OrthoDB" id="3389160at2"/>
<reference evidence="11" key="7">
    <citation type="submission" date="2023-11" db="EMBL/GenBank/DDBJ databases">
        <title>WGS of Aeromonas in Northern Israel.</title>
        <authorList>
            <person name="Hershko Y."/>
        </authorList>
    </citation>
    <scope>NUCLEOTIDE SEQUENCE</scope>
    <source>
        <strain evidence="11">77416</strain>
    </source>
</reference>
<reference evidence="4" key="1">
    <citation type="journal article" date="2019" name="J Environ">
        <title>Genetic characterization and potential molecular dissemination mechanism of tet (31) gene in Aeromonas caviae from an oxytetracycline wastewater treatment system.</title>
        <authorList>
            <person name="Shi Y."/>
            <person name="Tian Z."/>
            <person name="Leclercq S.O."/>
            <person name="Zhang H."/>
            <person name="Yang M."/>
            <person name="Zhang Y."/>
        </authorList>
    </citation>
    <scope>NUCLEOTIDE SEQUENCE</scope>
    <source>
        <strain evidence="4">T25-39</strain>
    </source>
</reference>
<dbReference type="PANTHER" id="PTHR43877">
    <property type="entry name" value="AMINOALKYLPHOSPHONATE N-ACETYLTRANSFERASE-RELATED-RELATED"/>
    <property type="match status" value="1"/>
</dbReference>
<evidence type="ECO:0000313" key="10">
    <source>
        <dbReference type="EMBL" id="MDH1898292.1"/>
    </source>
</evidence>
<evidence type="ECO:0000256" key="2">
    <source>
        <dbReference type="ARBA" id="ARBA00023315"/>
    </source>
</evidence>
<dbReference type="Proteomes" id="UP000886934">
    <property type="component" value="Unassembled WGS sequence"/>
</dbReference>
<organism evidence="7 16">
    <name type="scientific">Aeromonas caviae</name>
    <name type="common">Aeromonas punctata</name>
    <dbReference type="NCBI Taxonomy" id="648"/>
    <lineage>
        <taxon>Bacteria</taxon>
        <taxon>Pseudomonadati</taxon>
        <taxon>Pseudomonadota</taxon>
        <taxon>Gammaproteobacteria</taxon>
        <taxon>Aeromonadales</taxon>
        <taxon>Aeromonadaceae</taxon>
        <taxon>Aeromonas</taxon>
    </lineage>
</organism>
<dbReference type="InterPro" id="IPR000182">
    <property type="entry name" value="GNAT_dom"/>
</dbReference>
<proteinExistence type="predicted"/>
<dbReference type="Gene3D" id="3.40.630.30">
    <property type="match status" value="1"/>
</dbReference>
<dbReference type="CDD" id="cd04301">
    <property type="entry name" value="NAT_SF"/>
    <property type="match status" value="1"/>
</dbReference>
<dbReference type="EMBL" id="JAOCIZ010000035">
    <property type="protein sequence ID" value="MDH1505477.1"/>
    <property type="molecule type" value="Genomic_DNA"/>
</dbReference>
<evidence type="ECO:0000256" key="1">
    <source>
        <dbReference type="ARBA" id="ARBA00022679"/>
    </source>
</evidence>
<dbReference type="EMBL" id="BPNL01000008">
    <property type="protein sequence ID" value="GJA53602.1"/>
    <property type="molecule type" value="Genomic_DNA"/>
</dbReference>
<reference evidence="7 15" key="3">
    <citation type="submission" date="2021-07" db="EMBL/GenBank/DDBJ databases">
        <title>Draft genome sequence of carbapenem-resistant Aeromonas spp. in Japan.</title>
        <authorList>
            <person name="Maehana S."/>
            <person name="Suzuki M."/>
            <person name="Kitasato H."/>
        </authorList>
    </citation>
    <scope>NUCLEOTIDE SEQUENCE</scope>
    <source>
        <strain evidence="6">KAM348</strain>
        <strain evidence="7">KAM351</strain>
        <strain evidence="8 15">KAM382</strain>
    </source>
</reference>
<keyword evidence="2" id="KW-0012">Acyltransferase</keyword>
<evidence type="ECO:0000313" key="8">
    <source>
        <dbReference type="EMBL" id="GJB91590.1"/>
    </source>
</evidence>
<dbReference type="EMBL" id="BPNN01000095">
    <property type="protein sequence ID" value="GJA65482.1"/>
    <property type="molecule type" value="Genomic_DNA"/>
</dbReference>
<dbReference type="Pfam" id="PF13508">
    <property type="entry name" value="Acetyltransf_7"/>
    <property type="match status" value="1"/>
</dbReference>
<dbReference type="Proteomes" id="UP001161704">
    <property type="component" value="Unassembled WGS sequence"/>
</dbReference>
<dbReference type="Proteomes" id="UP001163285">
    <property type="component" value="Chromosome"/>
</dbReference>
<dbReference type="RefSeq" id="WP_010674875.1">
    <property type="nucleotide sequence ID" value="NZ_AP019195.1"/>
</dbReference>
<dbReference type="EMBL" id="BPOP01000012">
    <property type="protein sequence ID" value="GJB91590.1"/>
    <property type="molecule type" value="Genomic_DNA"/>
</dbReference>
<evidence type="ECO:0000313" key="16">
    <source>
        <dbReference type="Proteomes" id="UP000886934"/>
    </source>
</evidence>
<reference evidence="13" key="5">
    <citation type="submission" date="2023-03" db="EMBL/GenBank/DDBJ databases">
        <title>Aeromonas caviae strain AC1520.</title>
        <authorList>
            <person name="Xie T."/>
            <person name="Zhang Q."/>
            <person name="Deng J."/>
            <person name="Li X."/>
        </authorList>
    </citation>
    <scope>NUCLEOTIDE SEQUENCE</scope>
    <source>
        <strain evidence="13">AC1520</strain>
    </source>
</reference>
<dbReference type="GO" id="GO:0016747">
    <property type="term" value="F:acyltransferase activity, transferring groups other than amino-acyl groups"/>
    <property type="evidence" value="ECO:0007669"/>
    <property type="project" value="InterPro"/>
</dbReference>
<dbReference type="Proteomes" id="UP001277183">
    <property type="component" value="Unassembled WGS sequence"/>
</dbReference>
<evidence type="ECO:0000313" key="7">
    <source>
        <dbReference type="EMBL" id="GJA65482.1"/>
    </source>
</evidence>
<reference evidence="5 14" key="2">
    <citation type="submission" date="2019-12" db="EMBL/GenBank/DDBJ databases">
        <title>complete genome sequences of Aeromonas caviae str. WP2-W18-ESBL-01 isolated from wastewater treatment plant effluent.</title>
        <authorList>
            <person name="Sekizuka T."/>
            <person name="Itokawa K."/>
            <person name="Yatsu K."/>
            <person name="Inamine Y."/>
            <person name="Kuroda M."/>
        </authorList>
    </citation>
    <scope>NUCLEOTIDE SEQUENCE [LARGE SCALE GENOMIC DNA]</scope>
    <source>
        <strain evidence="5 14">WP2-W18-ESBL-01</strain>
    </source>
</reference>
<dbReference type="EMBL" id="CP120942">
    <property type="protein sequence ID" value="WFF96196.1"/>
    <property type="molecule type" value="Genomic_DNA"/>
</dbReference>
<protein>
    <submittedName>
        <fullName evidence="4 7">N-acetyltransferase</fullName>
    </submittedName>
</protein>
<dbReference type="EMBL" id="CP025706">
    <property type="protein sequence ID" value="AXB06661.1"/>
    <property type="molecule type" value="Genomic_DNA"/>
</dbReference>
<evidence type="ECO:0000313" key="5">
    <source>
        <dbReference type="EMBL" id="BBQ30498.1"/>
    </source>
</evidence>
<evidence type="ECO:0000313" key="4">
    <source>
        <dbReference type="EMBL" id="AXB06661.1"/>
    </source>
</evidence>
<dbReference type="InterPro" id="IPR050832">
    <property type="entry name" value="Bact_Acetyltransf"/>
</dbReference>
<dbReference type="SUPFAM" id="SSF55729">
    <property type="entry name" value="Acyl-CoA N-acyltransferases (Nat)"/>
    <property type="match status" value="1"/>
</dbReference>
<dbReference type="Proteomes" id="UP000266778">
    <property type="component" value="Chromosome"/>
</dbReference>
<dbReference type="GeneID" id="48822265"/>
<evidence type="ECO:0000313" key="13">
    <source>
        <dbReference type="EMBL" id="WFF96196.1"/>
    </source>
</evidence>
<dbReference type="EMBL" id="JAWZVU010000147">
    <property type="protein sequence ID" value="MDX7722542.1"/>
    <property type="molecule type" value="Genomic_DNA"/>
</dbReference>
<dbReference type="PROSITE" id="PS51186">
    <property type="entry name" value="GNAT"/>
    <property type="match status" value="1"/>
</dbReference>
<dbReference type="Proteomes" id="UP000515756">
    <property type="component" value="Chromosome"/>
</dbReference>
<reference evidence="9" key="4">
    <citation type="submission" date="2022-09" db="EMBL/GenBank/DDBJ databases">
        <title>Intensive care unit water sources are persistently colonized with multi-drug resistant bacteria and are the site of extensive horizontal gene transfer of antibiotic resistance genes.</title>
        <authorList>
            <person name="Diorio-Toth L."/>
        </authorList>
    </citation>
    <scope>NUCLEOTIDE SEQUENCE</scope>
    <source>
        <strain evidence="9">GD03710</strain>
        <strain evidence="10">GD03796</strain>
    </source>
</reference>
<feature type="domain" description="N-acetyltransferase" evidence="3">
    <location>
        <begin position="1"/>
        <end position="168"/>
    </location>
</feature>